<protein>
    <submittedName>
        <fullName evidence="10">Methyl-accepting chemotaxis protein</fullName>
    </submittedName>
</protein>
<evidence type="ECO:0000256" key="5">
    <source>
        <dbReference type="PROSITE-ProRule" id="PRU00284"/>
    </source>
</evidence>
<dbReference type="SUPFAM" id="SSF58104">
    <property type="entry name" value="Methyl-accepting chemotaxis protein (MCP) signaling domain"/>
    <property type="match status" value="1"/>
</dbReference>
<keyword evidence="11" id="KW-1185">Reference proteome</keyword>
<dbReference type="InterPro" id="IPR003660">
    <property type="entry name" value="HAMP_dom"/>
</dbReference>
<evidence type="ECO:0000259" key="8">
    <source>
        <dbReference type="PROSITE" id="PS50192"/>
    </source>
</evidence>
<evidence type="ECO:0000256" key="2">
    <source>
        <dbReference type="ARBA" id="ARBA00022519"/>
    </source>
</evidence>
<dbReference type="PRINTS" id="PR00260">
    <property type="entry name" value="CHEMTRNSDUCR"/>
</dbReference>
<accession>A0A502F8K3</accession>
<dbReference type="GO" id="GO:0007165">
    <property type="term" value="P:signal transduction"/>
    <property type="evidence" value="ECO:0007669"/>
    <property type="project" value="UniProtKB-KW"/>
</dbReference>
<dbReference type="Pfam" id="PF00672">
    <property type="entry name" value="HAMP"/>
    <property type="match status" value="1"/>
</dbReference>
<evidence type="ECO:0000259" key="9">
    <source>
        <dbReference type="PROSITE" id="PS50885"/>
    </source>
</evidence>
<dbReference type="PROSITE" id="PS50192">
    <property type="entry name" value="T_SNARE"/>
    <property type="match status" value="1"/>
</dbReference>
<keyword evidence="2" id="KW-0997">Cell inner membrane</keyword>
<sequence length="577" mass="60345">MATTPSISTGTAGRRRPGAVSIRAKLIGSFALLLVMLLGLGGIALERTGALRENSADLAENWLPSVRYAALIRSVAADYRIGLLRHILNTDDAAMATIERGMEATARRMAEVRRTYEPLITSPEERDTYGRFAAAWEEYLREVAPVLELSRRNNLEQARERQLLRTTPVYNRAQDAIQKLIEINVEGSQRASEQAASIGASARFWILSLSGAALLIGAAMALLIVRGISRSIEAVASPMRAMAGGDLQVAVPHAGERTEIGSIADALELFRKGLLEADRLRAEAARAAEASVAERRHAALQTAAQIETALGGIATALASSTTQLSASADNLTLSARRSAEQAVAAAAGTTEAGANVQTVAAATEELASSVQEITRQVTQSTSVASRALSEAQRADETMRGLSEAAGRIGDVVRLISDIAEQTNLLALNATIEAARAGEAGRGFAVVASEVKQLASQTAKATEEIGGQIRAMQEATAAVAQTIQGIGTVVEEVHGIGTAIAAAVEEQGAATQEIARNVAEAASGTNEANASVQQVSSAAEEARSSLGELRGAIGEVAGQGERLRAELASFIGRMREAA</sequence>
<dbReference type="Gene3D" id="1.10.287.950">
    <property type="entry name" value="Methyl-accepting chemotaxis protein"/>
    <property type="match status" value="1"/>
</dbReference>
<reference evidence="10 11" key="1">
    <citation type="journal article" date="2019" name="Environ. Microbiol.">
        <title>Species interactions and distinct microbial communities in high Arctic permafrost affected cryosols are associated with the CH4 and CO2 gas fluxes.</title>
        <authorList>
            <person name="Altshuler I."/>
            <person name="Hamel J."/>
            <person name="Turney S."/>
            <person name="Magnuson E."/>
            <person name="Levesque R."/>
            <person name="Greer C."/>
            <person name="Whyte L.G."/>
        </authorList>
    </citation>
    <scope>NUCLEOTIDE SEQUENCE [LARGE SCALE GENOMIC DNA]</scope>
    <source>
        <strain evidence="10 11">S9.3B</strain>
    </source>
</reference>
<evidence type="ECO:0000313" key="10">
    <source>
        <dbReference type="EMBL" id="TPG45726.1"/>
    </source>
</evidence>
<comment type="similarity">
    <text evidence="4">Belongs to the methyl-accepting chemotaxis (MCP) protein family.</text>
</comment>
<proteinExistence type="inferred from homology"/>
<comment type="subcellular location">
    <subcellularLocation>
        <location evidence="1">Cell inner membrane</location>
        <topology evidence="1">Multi-pass membrane protein</topology>
    </subcellularLocation>
</comment>
<dbReference type="PROSITE" id="PS50885">
    <property type="entry name" value="HAMP"/>
    <property type="match status" value="1"/>
</dbReference>
<dbReference type="GO" id="GO:0006935">
    <property type="term" value="P:chemotaxis"/>
    <property type="evidence" value="ECO:0007669"/>
    <property type="project" value="InterPro"/>
</dbReference>
<keyword evidence="3 5" id="KW-0807">Transducer</keyword>
<dbReference type="Gene3D" id="6.10.340.10">
    <property type="match status" value="1"/>
</dbReference>
<evidence type="ECO:0000256" key="1">
    <source>
        <dbReference type="ARBA" id="ARBA00004429"/>
    </source>
</evidence>
<dbReference type="InterPro" id="IPR000727">
    <property type="entry name" value="T_SNARE_dom"/>
</dbReference>
<dbReference type="InterPro" id="IPR047347">
    <property type="entry name" value="YvaQ-like_sensor"/>
</dbReference>
<dbReference type="CDD" id="cd19411">
    <property type="entry name" value="MCP2201-like_sensor"/>
    <property type="match status" value="1"/>
</dbReference>
<keyword evidence="6" id="KW-1133">Transmembrane helix</keyword>
<feature type="domain" description="T-SNARE coiled-coil homology" evidence="8">
    <location>
        <begin position="480"/>
        <end position="534"/>
    </location>
</feature>
<dbReference type="InterPro" id="IPR004089">
    <property type="entry name" value="MCPsignal_dom"/>
</dbReference>
<keyword evidence="6" id="KW-0472">Membrane</keyword>
<dbReference type="PANTHER" id="PTHR32089:SF112">
    <property type="entry name" value="LYSOZYME-LIKE PROTEIN-RELATED"/>
    <property type="match status" value="1"/>
</dbReference>
<dbReference type="EMBL" id="RCZP01000045">
    <property type="protein sequence ID" value="TPG45726.1"/>
    <property type="molecule type" value="Genomic_DNA"/>
</dbReference>
<evidence type="ECO:0000259" key="7">
    <source>
        <dbReference type="PROSITE" id="PS50111"/>
    </source>
</evidence>
<feature type="domain" description="HAMP" evidence="9">
    <location>
        <begin position="226"/>
        <end position="279"/>
    </location>
</feature>
<dbReference type="SMART" id="SM00304">
    <property type="entry name" value="HAMP"/>
    <property type="match status" value="1"/>
</dbReference>
<dbReference type="SMART" id="SM00283">
    <property type="entry name" value="MA"/>
    <property type="match status" value="1"/>
</dbReference>
<dbReference type="RefSeq" id="WP_140886635.1">
    <property type="nucleotide sequence ID" value="NZ_RCZP01000045.1"/>
</dbReference>
<keyword evidence="6" id="KW-0812">Transmembrane</keyword>
<evidence type="ECO:0000256" key="6">
    <source>
        <dbReference type="SAM" id="Phobius"/>
    </source>
</evidence>
<dbReference type="PROSITE" id="PS50111">
    <property type="entry name" value="CHEMOTAXIS_TRANSDUC_2"/>
    <property type="match status" value="1"/>
</dbReference>
<evidence type="ECO:0000313" key="11">
    <source>
        <dbReference type="Proteomes" id="UP000317078"/>
    </source>
</evidence>
<dbReference type="Pfam" id="PF00015">
    <property type="entry name" value="MCPsignal"/>
    <property type="match status" value="1"/>
</dbReference>
<dbReference type="OrthoDB" id="7295762at2"/>
<dbReference type="PANTHER" id="PTHR32089">
    <property type="entry name" value="METHYL-ACCEPTING CHEMOTAXIS PROTEIN MCPB"/>
    <property type="match status" value="1"/>
</dbReference>
<name>A0A502F8K3_9PROT</name>
<feature type="transmembrane region" description="Helical" evidence="6">
    <location>
        <begin position="204"/>
        <end position="225"/>
    </location>
</feature>
<feature type="transmembrane region" description="Helical" evidence="6">
    <location>
        <begin position="26"/>
        <end position="45"/>
    </location>
</feature>
<dbReference type="Pfam" id="PF12729">
    <property type="entry name" value="4HB_MCP_1"/>
    <property type="match status" value="1"/>
</dbReference>
<dbReference type="AlphaFoldDB" id="A0A502F8K3"/>
<keyword evidence="2" id="KW-1003">Cell membrane</keyword>
<dbReference type="InterPro" id="IPR004090">
    <property type="entry name" value="Chemotax_Me-accpt_rcpt"/>
</dbReference>
<comment type="caution">
    <text evidence="10">The sequence shown here is derived from an EMBL/GenBank/DDBJ whole genome shotgun (WGS) entry which is preliminary data.</text>
</comment>
<evidence type="ECO:0000256" key="3">
    <source>
        <dbReference type="ARBA" id="ARBA00023224"/>
    </source>
</evidence>
<dbReference type="GO" id="GO:0004888">
    <property type="term" value="F:transmembrane signaling receptor activity"/>
    <property type="evidence" value="ECO:0007669"/>
    <property type="project" value="InterPro"/>
</dbReference>
<dbReference type="InterPro" id="IPR024478">
    <property type="entry name" value="HlyB_4HB_MCP"/>
</dbReference>
<organism evidence="10 11">
    <name type="scientific">Muricoccus nepalensis</name>
    <dbReference type="NCBI Taxonomy" id="1854500"/>
    <lineage>
        <taxon>Bacteria</taxon>
        <taxon>Pseudomonadati</taxon>
        <taxon>Pseudomonadota</taxon>
        <taxon>Alphaproteobacteria</taxon>
        <taxon>Acetobacterales</taxon>
        <taxon>Roseomonadaceae</taxon>
        <taxon>Muricoccus</taxon>
    </lineage>
</organism>
<dbReference type="GO" id="GO:0005886">
    <property type="term" value="C:plasma membrane"/>
    <property type="evidence" value="ECO:0007669"/>
    <property type="project" value="UniProtKB-SubCell"/>
</dbReference>
<evidence type="ECO:0000256" key="4">
    <source>
        <dbReference type="ARBA" id="ARBA00029447"/>
    </source>
</evidence>
<gene>
    <name evidence="10" type="ORF">EAH89_25975</name>
</gene>
<feature type="domain" description="Methyl-accepting transducer" evidence="7">
    <location>
        <begin position="320"/>
        <end position="549"/>
    </location>
</feature>
<dbReference type="Proteomes" id="UP000317078">
    <property type="component" value="Unassembled WGS sequence"/>
</dbReference>